<evidence type="ECO:0000256" key="4">
    <source>
        <dbReference type="ARBA" id="ARBA00022448"/>
    </source>
</evidence>
<evidence type="ECO:0000256" key="6">
    <source>
        <dbReference type="ARBA" id="ARBA00025649"/>
    </source>
</evidence>
<protein>
    <submittedName>
        <fullName evidence="8">Electron transfer flavoprotein beta subunit</fullName>
    </submittedName>
</protein>
<keyword evidence="4" id="KW-0813">Transport</keyword>
<dbReference type="PIRSF" id="PIRSF000090">
    <property type="entry name" value="Beta-ETF"/>
    <property type="match status" value="1"/>
</dbReference>
<dbReference type="InterPro" id="IPR014729">
    <property type="entry name" value="Rossmann-like_a/b/a_fold"/>
</dbReference>
<dbReference type="InterPro" id="IPR014730">
    <property type="entry name" value="ETF_a/b_N"/>
</dbReference>
<dbReference type="PANTHER" id="PTHR21294:SF8">
    <property type="entry name" value="ELECTRON TRANSFER FLAVOPROTEIN SUBUNIT BETA"/>
    <property type="match status" value="1"/>
</dbReference>
<evidence type="ECO:0000256" key="2">
    <source>
        <dbReference type="ARBA" id="ARBA00007557"/>
    </source>
</evidence>
<comment type="caution">
    <text evidence="8">The sequence shown here is derived from an EMBL/GenBank/DDBJ whole genome shotgun (WGS) entry which is preliminary data.</text>
</comment>
<comment type="similarity">
    <text evidence="2">Belongs to the ETF beta-subunit/FixA family.</text>
</comment>
<dbReference type="GO" id="GO:0005829">
    <property type="term" value="C:cytosol"/>
    <property type="evidence" value="ECO:0007669"/>
    <property type="project" value="TreeGrafter"/>
</dbReference>
<dbReference type="OrthoDB" id="9804960at2"/>
<accession>A0A2A9EWY3</accession>
<evidence type="ECO:0000256" key="1">
    <source>
        <dbReference type="ARBA" id="ARBA00001974"/>
    </source>
</evidence>
<dbReference type="SUPFAM" id="SSF52402">
    <property type="entry name" value="Adenine nucleotide alpha hydrolases-like"/>
    <property type="match status" value="1"/>
</dbReference>
<name>A0A2A9EWY3_9MICO</name>
<evidence type="ECO:0000313" key="9">
    <source>
        <dbReference type="Proteomes" id="UP000224130"/>
    </source>
</evidence>
<dbReference type="Proteomes" id="UP000224130">
    <property type="component" value="Unassembled WGS sequence"/>
</dbReference>
<comment type="function">
    <text evidence="6">The electron transfer flavoprotein serves as a specific electron acceptor for other dehydrogenases. It transfers the electrons to the main respiratory chain via ETF-ubiquinone oxidoreductase (ETF dehydrogenase).</text>
</comment>
<keyword evidence="9" id="KW-1185">Reference proteome</keyword>
<proteinExistence type="inferred from homology"/>
<dbReference type="PANTHER" id="PTHR21294">
    <property type="entry name" value="ELECTRON TRANSFER FLAVOPROTEIN BETA-SUBUNIT"/>
    <property type="match status" value="1"/>
</dbReference>
<evidence type="ECO:0000256" key="3">
    <source>
        <dbReference type="ARBA" id="ARBA00011355"/>
    </source>
</evidence>
<evidence type="ECO:0000313" key="8">
    <source>
        <dbReference type="EMBL" id="PFG43534.1"/>
    </source>
</evidence>
<dbReference type="InterPro" id="IPR012255">
    <property type="entry name" value="ETF_b"/>
</dbReference>
<gene>
    <name evidence="8" type="ORF">ATJ88_2232</name>
</gene>
<evidence type="ECO:0000259" key="7">
    <source>
        <dbReference type="SMART" id="SM00893"/>
    </source>
</evidence>
<dbReference type="RefSeq" id="WP_098463878.1">
    <property type="nucleotide sequence ID" value="NZ_PDJJ01000001.1"/>
</dbReference>
<reference evidence="8 9" key="1">
    <citation type="submission" date="2017-10" db="EMBL/GenBank/DDBJ databases">
        <title>Sequencing the genomes of 1000 actinobacteria strains.</title>
        <authorList>
            <person name="Klenk H.-P."/>
        </authorList>
    </citation>
    <scope>NUCLEOTIDE SEQUENCE [LARGE SCALE GENOMIC DNA]</scope>
    <source>
        <strain evidence="8 9">DSM 21863</strain>
    </source>
</reference>
<dbReference type="AlphaFoldDB" id="A0A2A9EWY3"/>
<comment type="subunit">
    <text evidence="3">Heterodimer of an alpha and a beta subunit.</text>
</comment>
<sequence length="258" mass="26364">MRIVVPLKVVPDTYGERTLSLETGLADRTPSDAVLDEIGERALEVALAYADEHPDTEVVALAMAPELALTGLRKALATGATDACLVVDERLVGADVVLTAEVLAAAVHHLGFDLVVAGDISTDGGGGAVPAALAEVLGVPAATSLREVRITGTEVAGVRAADGADVQVSAPLPAVVSITEALPAARMPGFKGIIAAKKKTIETLTTADLGIDPEDPDAARSIMTAIAARPPRTAGTTIVDDGDAGRRLAEFLVENRLA</sequence>
<dbReference type="GO" id="GO:0009055">
    <property type="term" value="F:electron transfer activity"/>
    <property type="evidence" value="ECO:0007669"/>
    <property type="project" value="InterPro"/>
</dbReference>
<keyword evidence="5" id="KW-0249">Electron transport</keyword>
<dbReference type="SMART" id="SM00893">
    <property type="entry name" value="ETF"/>
    <property type="match status" value="1"/>
</dbReference>
<dbReference type="EMBL" id="PDJJ01000001">
    <property type="protein sequence ID" value="PFG43534.1"/>
    <property type="molecule type" value="Genomic_DNA"/>
</dbReference>
<comment type="cofactor">
    <cofactor evidence="1">
        <name>FAD</name>
        <dbReference type="ChEBI" id="CHEBI:57692"/>
    </cofactor>
</comment>
<organism evidence="8 9">
    <name type="scientific">Isoptericola jiangsuensis</name>
    <dbReference type="NCBI Taxonomy" id="548579"/>
    <lineage>
        <taxon>Bacteria</taxon>
        <taxon>Bacillati</taxon>
        <taxon>Actinomycetota</taxon>
        <taxon>Actinomycetes</taxon>
        <taxon>Micrococcales</taxon>
        <taxon>Promicromonosporaceae</taxon>
        <taxon>Isoptericola</taxon>
    </lineage>
</organism>
<dbReference type="Gene3D" id="3.40.50.620">
    <property type="entry name" value="HUPs"/>
    <property type="match status" value="1"/>
</dbReference>
<dbReference type="Pfam" id="PF01012">
    <property type="entry name" value="ETF"/>
    <property type="match status" value="1"/>
</dbReference>
<feature type="domain" description="Electron transfer flavoprotein alpha/beta-subunit N-terminal" evidence="7">
    <location>
        <begin position="23"/>
        <end position="213"/>
    </location>
</feature>
<evidence type="ECO:0000256" key="5">
    <source>
        <dbReference type="ARBA" id="ARBA00022982"/>
    </source>
</evidence>